<dbReference type="Proteomes" id="UP000322245">
    <property type="component" value="Unassembled WGS sequence"/>
</dbReference>
<comment type="caution">
    <text evidence="2">The sequence shown here is derived from an EMBL/GenBank/DDBJ whole genome shotgun (WGS) entry which is preliminary data.</text>
</comment>
<feature type="non-terminal residue" evidence="2">
    <location>
        <position position="1"/>
    </location>
</feature>
<evidence type="ECO:0000313" key="3">
    <source>
        <dbReference type="Proteomes" id="UP000322245"/>
    </source>
</evidence>
<dbReference type="PANTHER" id="PTHR34863">
    <property type="entry name" value="EXPRESSED PROTEIN"/>
    <property type="match status" value="1"/>
</dbReference>
<evidence type="ECO:0000313" key="2">
    <source>
        <dbReference type="EMBL" id="TYJ53317.1"/>
    </source>
</evidence>
<keyword evidence="3" id="KW-1185">Reference proteome</keyword>
<gene>
    <name evidence="2" type="ORF">B9479_006032</name>
</gene>
<feature type="compositionally biased region" description="Polar residues" evidence="1">
    <location>
        <begin position="311"/>
        <end position="332"/>
    </location>
</feature>
<name>A0A5D3AP54_9TREE</name>
<protein>
    <submittedName>
        <fullName evidence="2">Uncharacterized protein</fullName>
    </submittedName>
</protein>
<reference evidence="2 3" key="1">
    <citation type="submission" date="2017-05" db="EMBL/GenBank/DDBJ databases">
        <title>The Genome Sequence of Tsuchiyaea wingfieldii DSM 27421.</title>
        <authorList>
            <person name="Cuomo C."/>
            <person name="Passer A."/>
            <person name="Billmyre B."/>
            <person name="Heitman J."/>
        </authorList>
    </citation>
    <scope>NUCLEOTIDE SEQUENCE [LARGE SCALE GENOMIC DNA]</scope>
    <source>
        <strain evidence="2 3">DSM 27421</strain>
    </source>
</reference>
<evidence type="ECO:0000256" key="1">
    <source>
        <dbReference type="SAM" id="MobiDB-lite"/>
    </source>
</evidence>
<dbReference type="AlphaFoldDB" id="A0A5D3AP54"/>
<feature type="region of interest" description="Disordered" evidence="1">
    <location>
        <begin position="278"/>
        <end position="336"/>
    </location>
</feature>
<dbReference type="PANTHER" id="PTHR34863:SF1">
    <property type="entry name" value="OTU DOMAIN-CONTAINING PROTEIN"/>
    <property type="match status" value="1"/>
</dbReference>
<accession>A0A5D3AP54</accession>
<proteinExistence type="predicted"/>
<sequence>TMDQAFEERSEMQSYSGVGPIDGLTNIENNALDEVTLVSYVQKHPRDHELYKDWVMLGRSNGLMYIEPRFKEPLIERLQQAKPFQPNTDKRLLSKTNIGFATLVVIDILEELGCDTIRHVTYGKKLPIRQLERRAASRRIPSAADNEVSFTSYQQLSFNLAQAPVEHTDWNLWQGSKEEETVDLVINSGATVMLHVWHDSVLSDAAKQPEYGLTTSFSSLNLTSEAPTIPISAARGRVLGAVPLSQPIPVPIPIAPPQAAGRRPAPPPQWYAQTLSSISSPAGTAGRPSCPTRSMGIPSFAAAPSRPLPHASQQSRHGPAGSSSTSAPNANPTHPRFTHYERAQGLFDETQWEPSKHLENTPKRFRSLSPQVIPPLHHAPVNRSSAPPHLATAPTPVSQSTRAVVEKTKVVEKANEVKKAKETLVREWFAEQPGMKENPLLDLEGLDPAQDSAVEILHTFLLGIVKYMWHLVYKSWTPSQTATNSPIFIARLDAVDLDGTGDFSVAGQYM</sequence>
<organism evidence="2 3">
    <name type="scientific">Cryptococcus floricola</name>
    <dbReference type="NCBI Taxonomy" id="2591691"/>
    <lineage>
        <taxon>Eukaryota</taxon>
        <taxon>Fungi</taxon>
        <taxon>Dikarya</taxon>
        <taxon>Basidiomycota</taxon>
        <taxon>Agaricomycotina</taxon>
        <taxon>Tremellomycetes</taxon>
        <taxon>Tremellales</taxon>
        <taxon>Cryptococcaceae</taxon>
        <taxon>Cryptococcus</taxon>
    </lineage>
</organism>
<dbReference type="EMBL" id="NIDF01000093">
    <property type="protein sequence ID" value="TYJ53317.1"/>
    <property type="molecule type" value="Genomic_DNA"/>
</dbReference>